<dbReference type="STRING" id="670307.HYPDE_33728"/>
<evidence type="ECO:0000256" key="1">
    <source>
        <dbReference type="SAM" id="MobiDB-lite"/>
    </source>
</evidence>
<dbReference type="OrthoDB" id="7933285at2"/>
<dbReference type="AlphaFoldDB" id="N0B5X1"/>
<evidence type="ECO:0000313" key="3">
    <source>
        <dbReference type="Proteomes" id="UP000005952"/>
    </source>
</evidence>
<dbReference type="Proteomes" id="UP000005952">
    <property type="component" value="Chromosome"/>
</dbReference>
<feature type="region of interest" description="Disordered" evidence="1">
    <location>
        <begin position="56"/>
        <end position="80"/>
    </location>
</feature>
<dbReference type="KEGG" id="hdt:HYPDE_33728"/>
<gene>
    <name evidence="2" type="ORF">HYPDE_33728</name>
</gene>
<reference evidence="2 3" key="1">
    <citation type="journal article" date="2013" name="Genome Announc.">
        <title>Genome sequences for three denitrifying bacterial strains isolated from a uranium- and nitrate-contaminated subsurface environment.</title>
        <authorList>
            <person name="Venkatramanan R."/>
            <person name="Prakash O."/>
            <person name="Woyke T."/>
            <person name="Chain P."/>
            <person name="Goodwin L.A."/>
            <person name="Watson D."/>
            <person name="Brooks S."/>
            <person name="Kostka J.E."/>
            <person name="Green S.J."/>
        </authorList>
    </citation>
    <scope>NUCLEOTIDE SEQUENCE [LARGE SCALE GENOMIC DNA]</scope>
    <source>
        <strain evidence="2 3">1NES1</strain>
    </source>
</reference>
<dbReference type="HOGENOM" id="CLU_2093508_0_0_5"/>
<organism evidence="2 3">
    <name type="scientific">Hyphomicrobium denitrificans 1NES1</name>
    <dbReference type="NCBI Taxonomy" id="670307"/>
    <lineage>
        <taxon>Bacteria</taxon>
        <taxon>Pseudomonadati</taxon>
        <taxon>Pseudomonadota</taxon>
        <taxon>Alphaproteobacteria</taxon>
        <taxon>Hyphomicrobiales</taxon>
        <taxon>Hyphomicrobiaceae</taxon>
        <taxon>Hyphomicrobium</taxon>
    </lineage>
</organism>
<accession>N0B5X1</accession>
<dbReference type="RefSeq" id="WP_015598443.1">
    <property type="nucleotide sequence ID" value="NC_021172.1"/>
</dbReference>
<name>N0B5X1_9HYPH</name>
<sequence>MNLPRLLVVTGVLAATASVVPDDVAAQSLTIEETISVQSTWTSGYMGLGGGLAKAMPKHSAKKTVSTVPERQGARRPAARVARRAYDLRTPIALVAETLDHTGENIATLGAHAKSR</sequence>
<protein>
    <submittedName>
        <fullName evidence="2">Uncharacterized protein</fullName>
    </submittedName>
</protein>
<dbReference type="EMBL" id="CP005587">
    <property type="protein sequence ID" value="AGK58418.1"/>
    <property type="molecule type" value="Genomic_DNA"/>
</dbReference>
<proteinExistence type="predicted"/>
<keyword evidence="3" id="KW-1185">Reference proteome</keyword>
<evidence type="ECO:0000313" key="2">
    <source>
        <dbReference type="EMBL" id="AGK58418.1"/>
    </source>
</evidence>